<dbReference type="GO" id="GO:0005471">
    <property type="term" value="F:ATP:ADP antiporter activity"/>
    <property type="evidence" value="ECO:0007669"/>
    <property type="project" value="UniProtKB-UniRule"/>
</dbReference>
<evidence type="ECO:0000256" key="9">
    <source>
        <dbReference type="PROSITE-ProRule" id="PRU00282"/>
    </source>
</evidence>
<comment type="function">
    <text evidence="11">Catalyzes the exchange of ADP and ATP across the membrane.</text>
</comment>
<dbReference type="Proteomes" id="UP000224567">
    <property type="component" value="Unassembled WGS sequence"/>
</dbReference>
<keyword evidence="5" id="KW-0677">Repeat</keyword>
<dbReference type="PANTHER" id="PTHR45635">
    <property type="entry name" value="ADP,ATP CARRIER PROTEIN 1-RELATED-RELATED"/>
    <property type="match status" value="1"/>
</dbReference>
<dbReference type="Pfam" id="PF00153">
    <property type="entry name" value="Mito_carr"/>
    <property type="match status" value="1"/>
</dbReference>
<evidence type="ECO:0000256" key="6">
    <source>
        <dbReference type="ARBA" id="ARBA00022989"/>
    </source>
</evidence>
<comment type="subunit">
    <text evidence="11">Monomer.</text>
</comment>
<dbReference type="PROSITE" id="PS50920">
    <property type="entry name" value="SOLCAR"/>
    <property type="match status" value="1"/>
</dbReference>
<dbReference type="GO" id="GO:1990544">
    <property type="term" value="P:mitochondrial ATP transmembrane transport"/>
    <property type="evidence" value="ECO:0007669"/>
    <property type="project" value="InterPro"/>
</dbReference>
<reference evidence="12 13" key="1">
    <citation type="journal article" date="2017" name="Genome Biol.">
        <title>New reference genome sequences of hot pepper reveal the massive evolution of plant disease-resistance genes by retroduplication.</title>
        <authorList>
            <person name="Kim S."/>
            <person name="Park J."/>
            <person name="Yeom S.I."/>
            <person name="Kim Y.M."/>
            <person name="Seo E."/>
            <person name="Kim K.T."/>
            <person name="Kim M.S."/>
            <person name="Lee J.M."/>
            <person name="Cheong K."/>
            <person name="Shin H.S."/>
            <person name="Kim S.B."/>
            <person name="Han K."/>
            <person name="Lee J."/>
            <person name="Park M."/>
            <person name="Lee H.A."/>
            <person name="Lee H.Y."/>
            <person name="Lee Y."/>
            <person name="Oh S."/>
            <person name="Lee J.H."/>
            <person name="Choi E."/>
            <person name="Choi E."/>
            <person name="Lee S.E."/>
            <person name="Jeon J."/>
            <person name="Kim H."/>
            <person name="Choi G."/>
            <person name="Song H."/>
            <person name="Lee J."/>
            <person name="Lee S.C."/>
            <person name="Kwon J.K."/>
            <person name="Lee H.Y."/>
            <person name="Koo N."/>
            <person name="Hong Y."/>
            <person name="Kim R.W."/>
            <person name="Kang W.H."/>
            <person name="Huh J.H."/>
            <person name="Kang B.C."/>
            <person name="Yang T.J."/>
            <person name="Lee Y.H."/>
            <person name="Bennetzen J.L."/>
            <person name="Choi D."/>
        </authorList>
    </citation>
    <scope>NUCLEOTIDE SEQUENCE [LARGE SCALE GENOMIC DNA]</scope>
    <source>
        <strain evidence="13">cv. PBC81</strain>
    </source>
</reference>
<evidence type="ECO:0000256" key="1">
    <source>
        <dbReference type="ARBA" id="ARBA00004141"/>
    </source>
</evidence>
<keyword evidence="7 9" id="KW-0472">Membrane</keyword>
<dbReference type="InterPro" id="IPR018108">
    <property type="entry name" value="MCP_transmembrane"/>
</dbReference>
<evidence type="ECO:0000313" key="13">
    <source>
        <dbReference type="Proteomes" id="UP000224567"/>
    </source>
</evidence>
<evidence type="ECO:0000256" key="2">
    <source>
        <dbReference type="ARBA" id="ARBA00006375"/>
    </source>
</evidence>
<name>A0A2G2V7Q1_CAPBA</name>
<evidence type="ECO:0000256" key="7">
    <source>
        <dbReference type="ARBA" id="ARBA00023136"/>
    </source>
</evidence>
<evidence type="ECO:0000256" key="10">
    <source>
        <dbReference type="RuleBase" id="RU000488"/>
    </source>
</evidence>
<keyword evidence="13" id="KW-1185">Reference proteome</keyword>
<comment type="similarity">
    <text evidence="2 10">Belongs to the mitochondrial carrier (TC 2.A.29) family.</text>
</comment>
<comment type="catalytic activity">
    <reaction evidence="8">
        <text>ADP(in) + ATP(out) = ADP(out) + ATP(in)</text>
        <dbReference type="Rhea" id="RHEA:34999"/>
        <dbReference type="ChEBI" id="CHEBI:30616"/>
        <dbReference type="ChEBI" id="CHEBI:456216"/>
    </reaction>
    <physiologicalReaction direction="left-to-right" evidence="8">
        <dbReference type="Rhea" id="RHEA:35000"/>
    </physiologicalReaction>
</comment>
<evidence type="ECO:0000313" key="12">
    <source>
        <dbReference type="EMBL" id="PHT29003.1"/>
    </source>
</evidence>
<feature type="repeat" description="Solcar" evidence="9">
    <location>
        <begin position="1"/>
        <end position="76"/>
    </location>
</feature>
<evidence type="ECO:0000256" key="3">
    <source>
        <dbReference type="ARBA" id="ARBA00022448"/>
    </source>
</evidence>
<comment type="caution">
    <text evidence="11">Lacks conserved residue(s) required for the propagation of feature annotation.</text>
</comment>
<comment type="caution">
    <text evidence="12">The sequence shown here is derived from an EMBL/GenBank/DDBJ whole genome shotgun (WGS) entry which is preliminary data.</text>
</comment>
<dbReference type="Gene3D" id="1.50.40.10">
    <property type="entry name" value="Mitochondrial carrier domain"/>
    <property type="match status" value="1"/>
</dbReference>
<dbReference type="InterPro" id="IPR002067">
    <property type="entry name" value="MCP"/>
</dbReference>
<evidence type="ECO:0000256" key="8">
    <source>
        <dbReference type="ARBA" id="ARBA00024143"/>
    </source>
</evidence>
<dbReference type="SUPFAM" id="SSF103506">
    <property type="entry name" value="Mitochondrial carrier"/>
    <property type="match status" value="1"/>
</dbReference>
<dbReference type="GO" id="GO:0140021">
    <property type="term" value="P:mitochondrial ADP transmembrane transport"/>
    <property type="evidence" value="ECO:0007669"/>
    <property type="project" value="InterPro"/>
</dbReference>
<feature type="transmembrane region" description="Helical" evidence="11">
    <location>
        <begin position="48"/>
        <end position="67"/>
    </location>
</feature>
<dbReference type="STRING" id="33114.A0A2G2V7Q1"/>
<protein>
    <recommendedName>
        <fullName evidence="11">ADP/ATP translocase</fullName>
    </recommendedName>
    <alternativeName>
        <fullName evidence="11">ADP,ATP carrier protein</fullName>
    </alternativeName>
</protein>
<sequence>MSAYGFNGMIDVYRKKLTSDGVVGLYRGFNGIIDVYIKTLTSGGVSGLYHGFNISCVGIIVYHGLYFRMYDSLKPVLLTGGLQDSFFASFALRWLITNDIGLASYPIDCNSPSSPAHVKLSALEPRPLTVLKRVTYVEGIHASIRHTSFPFTTDVGFA</sequence>
<evidence type="ECO:0000256" key="11">
    <source>
        <dbReference type="RuleBase" id="RU368008"/>
    </source>
</evidence>
<dbReference type="AlphaFoldDB" id="A0A2G2V7Q1"/>
<dbReference type="InterPro" id="IPR002113">
    <property type="entry name" value="ADT_euk_type"/>
</dbReference>
<dbReference type="PRINTS" id="PR00926">
    <property type="entry name" value="MITOCARRIER"/>
</dbReference>
<keyword evidence="6 11" id="KW-1133">Transmembrane helix</keyword>
<dbReference type="InterPro" id="IPR023395">
    <property type="entry name" value="MCP_dom_sf"/>
</dbReference>
<comment type="subcellular location">
    <subcellularLocation>
        <location evidence="1 11">Membrane</location>
        <topology evidence="1 11">Multi-pass membrane protein</topology>
    </subcellularLocation>
</comment>
<keyword evidence="4 9" id="KW-0812">Transmembrane</keyword>
<dbReference type="PANTHER" id="PTHR45635:SF41">
    <property type="entry name" value="ADP,ATP CARRIER PROTEIN 1, MITOCHONDRIAL"/>
    <property type="match status" value="1"/>
</dbReference>
<gene>
    <name evidence="12" type="ORF">CQW23_31454</name>
</gene>
<dbReference type="OrthoDB" id="270584at2759"/>
<organism evidence="12 13">
    <name type="scientific">Capsicum baccatum</name>
    <name type="common">Peruvian pepper</name>
    <dbReference type="NCBI Taxonomy" id="33114"/>
    <lineage>
        <taxon>Eukaryota</taxon>
        <taxon>Viridiplantae</taxon>
        <taxon>Streptophyta</taxon>
        <taxon>Embryophyta</taxon>
        <taxon>Tracheophyta</taxon>
        <taxon>Spermatophyta</taxon>
        <taxon>Magnoliopsida</taxon>
        <taxon>eudicotyledons</taxon>
        <taxon>Gunneridae</taxon>
        <taxon>Pentapetalae</taxon>
        <taxon>asterids</taxon>
        <taxon>lamiids</taxon>
        <taxon>Solanales</taxon>
        <taxon>Solanaceae</taxon>
        <taxon>Solanoideae</taxon>
        <taxon>Capsiceae</taxon>
        <taxon>Capsicum</taxon>
    </lineage>
</organism>
<evidence type="ECO:0000256" key="5">
    <source>
        <dbReference type="ARBA" id="ARBA00022737"/>
    </source>
</evidence>
<keyword evidence="3 10" id="KW-0813">Transport</keyword>
<reference evidence="13" key="2">
    <citation type="journal article" date="2017" name="J. Anim. Genet.">
        <title>Multiple reference genome sequences of hot pepper reveal the massive evolution of plant disease resistance genes by retroduplication.</title>
        <authorList>
            <person name="Kim S."/>
            <person name="Park J."/>
            <person name="Yeom S.-I."/>
            <person name="Kim Y.-M."/>
            <person name="Seo E."/>
            <person name="Kim K.-T."/>
            <person name="Kim M.-S."/>
            <person name="Lee J.M."/>
            <person name="Cheong K."/>
            <person name="Shin H.-S."/>
            <person name="Kim S.-B."/>
            <person name="Han K."/>
            <person name="Lee J."/>
            <person name="Park M."/>
            <person name="Lee H.-A."/>
            <person name="Lee H.-Y."/>
            <person name="Lee Y."/>
            <person name="Oh S."/>
            <person name="Lee J.H."/>
            <person name="Choi E."/>
            <person name="Choi E."/>
            <person name="Lee S.E."/>
            <person name="Jeon J."/>
            <person name="Kim H."/>
            <person name="Choi G."/>
            <person name="Song H."/>
            <person name="Lee J."/>
            <person name="Lee S.-C."/>
            <person name="Kwon J.-K."/>
            <person name="Lee H.-Y."/>
            <person name="Koo N."/>
            <person name="Hong Y."/>
            <person name="Kim R.W."/>
            <person name="Kang W.-H."/>
            <person name="Huh J.H."/>
            <person name="Kang B.-C."/>
            <person name="Yang T.-J."/>
            <person name="Lee Y.-H."/>
            <person name="Bennetzen J.L."/>
            <person name="Choi D."/>
        </authorList>
    </citation>
    <scope>NUCLEOTIDE SEQUENCE [LARGE SCALE GENOMIC DNA]</scope>
    <source>
        <strain evidence="13">cv. PBC81</strain>
    </source>
</reference>
<dbReference type="EMBL" id="MLFT02000163">
    <property type="protein sequence ID" value="PHT29003.1"/>
    <property type="molecule type" value="Genomic_DNA"/>
</dbReference>
<evidence type="ECO:0000256" key="4">
    <source>
        <dbReference type="ARBA" id="ARBA00022692"/>
    </source>
</evidence>
<dbReference type="GO" id="GO:0005743">
    <property type="term" value="C:mitochondrial inner membrane"/>
    <property type="evidence" value="ECO:0007669"/>
    <property type="project" value="UniProtKB-SubCell"/>
</dbReference>
<proteinExistence type="inferred from homology"/>
<accession>A0A2G2V7Q1</accession>